<reference evidence="1 2" key="1">
    <citation type="journal article" date="2018" name="Mol. Biol. Evol.">
        <title>Broad Genomic Sampling Reveals a Smut Pathogenic Ancestry of the Fungal Clade Ustilaginomycotina.</title>
        <authorList>
            <person name="Kijpornyongpan T."/>
            <person name="Mondo S.J."/>
            <person name="Barry K."/>
            <person name="Sandor L."/>
            <person name="Lee J."/>
            <person name="Lipzen A."/>
            <person name="Pangilinan J."/>
            <person name="LaButti K."/>
            <person name="Hainaut M."/>
            <person name="Henrissat B."/>
            <person name="Grigoriev I.V."/>
            <person name="Spatafora J.W."/>
            <person name="Aime M.C."/>
        </authorList>
    </citation>
    <scope>NUCLEOTIDE SEQUENCE [LARGE SCALE GENOMIC DNA]</scope>
    <source>
        <strain evidence="1 2">SA 807</strain>
    </source>
</reference>
<sequence>MGAKKIYFDPPLWLQRQSWVLSHLRKERVDSVLDVGCSNGMLLSALLQPAFQVDDFPVERFPALSPVAKNSSVAGHFGWPKGLESSHWIYSPSEIVLSQLAGLDIDSEALEAAKSSLSAHGKAIAESSPRWTSLHVQLLQGGLEVEDERLDEFDAFVSTEVIEHLDSTCLQQYAPTLLGKYRPRLFLITTPNYSFNAHFGSELSTRPGYPDPTGRTERVFRHADHKFEWTPAEFKQWCEEVADDYGYEVTIQGLGEGIYGNGAKKEGVDSASVSTASESGNSSPAIAQNGSGSDAAAKPRRTRTGDDEDENLRFASQGAIFRRHSAASHSHSNDYRNSKRSPRRSEYVASLLGVGTSLSRGCSRNVHNSSLRDEVSDDGERSSRSRREARSRKPEKLPFLSSPQISYSEQNGSGATGSPVLSQVTGMVSAETQGHAVVWEHTYGATQVYDEPVSAKNNPKRRISSPIMTADEIQSAVLAKVYDCFAVSELGDFVAKGGPALQGNGHRSEGKQEIAVKLWDIWSSREVRTACGGRITALLDALRLVAPHEDEATASSAGVKDPLVTIVGSDGRDWELQVKADDTSSLELHDGSPCQTQADLYLAYQGFMVEEWKRLISLAKAALPRGYGISKKVSDPSPIPPSWD</sequence>
<proteinExistence type="predicted"/>
<gene>
    <name evidence="1" type="ORF">IE53DRAFT_25937</name>
</gene>
<keyword evidence="2" id="KW-1185">Reference proteome</keyword>
<dbReference type="Proteomes" id="UP000245626">
    <property type="component" value="Unassembled WGS sequence"/>
</dbReference>
<dbReference type="EMBL" id="KZ819803">
    <property type="protein sequence ID" value="PWN51999.1"/>
    <property type="molecule type" value="Genomic_DNA"/>
</dbReference>
<evidence type="ECO:0000313" key="2">
    <source>
        <dbReference type="Proteomes" id="UP000245626"/>
    </source>
</evidence>
<organism evidence="1 2">
    <name type="scientific">Violaceomyces palustris</name>
    <dbReference type="NCBI Taxonomy" id="1673888"/>
    <lineage>
        <taxon>Eukaryota</taxon>
        <taxon>Fungi</taxon>
        <taxon>Dikarya</taxon>
        <taxon>Basidiomycota</taxon>
        <taxon>Ustilaginomycotina</taxon>
        <taxon>Ustilaginomycetes</taxon>
        <taxon>Violaceomycetales</taxon>
        <taxon>Violaceomycetaceae</taxon>
        <taxon>Violaceomyces</taxon>
    </lineage>
</organism>
<name>A0ACD0P237_9BASI</name>
<protein>
    <submittedName>
        <fullName evidence="1">Uncharacterized protein</fullName>
    </submittedName>
</protein>
<evidence type="ECO:0000313" key="1">
    <source>
        <dbReference type="EMBL" id="PWN51999.1"/>
    </source>
</evidence>
<accession>A0ACD0P237</accession>